<dbReference type="InterPro" id="IPR018484">
    <property type="entry name" value="FGGY_N"/>
</dbReference>
<evidence type="ECO:0000259" key="5">
    <source>
        <dbReference type="Pfam" id="PF21546"/>
    </source>
</evidence>
<evidence type="ECO:0000256" key="3">
    <source>
        <dbReference type="ARBA" id="ARBA00022777"/>
    </source>
</evidence>
<evidence type="ECO:0000256" key="2">
    <source>
        <dbReference type="ARBA" id="ARBA00022679"/>
    </source>
</evidence>
<dbReference type="InterPro" id="IPR050406">
    <property type="entry name" value="FGGY_Carb_Kinase"/>
</dbReference>
<dbReference type="EMBL" id="BAABFN010000001">
    <property type="protein sequence ID" value="GAA4302684.1"/>
    <property type="molecule type" value="Genomic_DNA"/>
</dbReference>
<dbReference type="SUPFAM" id="SSF53067">
    <property type="entry name" value="Actin-like ATPase domain"/>
    <property type="match status" value="2"/>
</dbReference>
<keyword evidence="7" id="KW-1185">Reference proteome</keyword>
<dbReference type="InterPro" id="IPR043129">
    <property type="entry name" value="ATPase_NBD"/>
</dbReference>
<dbReference type="GO" id="GO:0016301">
    <property type="term" value="F:kinase activity"/>
    <property type="evidence" value="ECO:0007669"/>
    <property type="project" value="UniProtKB-KW"/>
</dbReference>
<organism evidence="6 7">
    <name type="scientific">Compostibacter hankyongensis</name>
    <dbReference type="NCBI Taxonomy" id="1007089"/>
    <lineage>
        <taxon>Bacteria</taxon>
        <taxon>Pseudomonadati</taxon>
        <taxon>Bacteroidota</taxon>
        <taxon>Chitinophagia</taxon>
        <taxon>Chitinophagales</taxon>
        <taxon>Chitinophagaceae</taxon>
        <taxon>Compostibacter</taxon>
    </lineage>
</organism>
<protein>
    <submittedName>
        <fullName evidence="6">FGGY-family carbohydrate kinase</fullName>
    </submittedName>
</protein>
<evidence type="ECO:0000256" key="1">
    <source>
        <dbReference type="ARBA" id="ARBA00009156"/>
    </source>
</evidence>
<comment type="similarity">
    <text evidence="1">Belongs to the FGGY kinase family.</text>
</comment>
<dbReference type="CDD" id="cd07772">
    <property type="entry name" value="ASKHA_NBD_FGGY_NaCK-like"/>
    <property type="match status" value="1"/>
</dbReference>
<proteinExistence type="inferred from homology"/>
<dbReference type="Gene3D" id="3.30.420.40">
    <property type="match status" value="2"/>
</dbReference>
<keyword evidence="3 6" id="KW-0418">Kinase</keyword>
<accession>A0ABP8FFP5</accession>
<dbReference type="RefSeq" id="WP_344974918.1">
    <property type="nucleotide sequence ID" value="NZ_BAABFN010000001.1"/>
</dbReference>
<keyword evidence="2" id="KW-0808">Transferase</keyword>
<dbReference type="Pfam" id="PF00370">
    <property type="entry name" value="FGGY_N"/>
    <property type="match status" value="1"/>
</dbReference>
<dbReference type="Proteomes" id="UP001501207">
    <property type="component" value="Unassembled WGS sequence"/>
</dbReference>
<dbReference type="PANTHER" id="PTHR43095">
    <property type="entry name" value="SUGAR KINASE"/>
    <property type="match status" value="1"/>
</dbReference>
<evidence type="ECO:0000259" key="4">
    <source>
        <dbReference type="Pfam" id="PF00370"/>
    </source>
</evidence>
<feature type="domain" description="Carbohydrate kinase FGGY N-terminal" evidence="4">
    <location>
        <begin position="8"/>
        <end position="193"/>
    </location>
</feature>
<reference evidence="7" key="1">
    <citation type="journal article" date="2019" name="Int. J. Syst. Evol. Microbiol.">
        <title>The Global Catalogue of Microorganisms (GCM) 10K type strain sequencing project: providing services to taxonomists for standard genome sequencing and annotation.</title>
        <authorList>
            <consortium name="The Broad Institute Genomics Platform"/>
            <consortium name="The Broad Institute Genome Sequencing Center for Infectious Disease"/>
            <person name="Wu L."/>
            <person name="Ma J."/>
        </authorList>
    </citation>
    <scope>NUCLEOTIDE SEQUENCE [LARGE SCALE GENOMIC DNA]</scope>
    <source>
        <strain evidence="7">JCM 17664</strain>
    </source>
</reference>
<evidence type="ECO:0000313" key="6">
    <source>
        <dbReference type="EMBL" id="GAA4302684.1"/>
    </source>
</evidence>
<dbReference type="Pfam" id="PF21546">
    <property type="entry name" value="FGGY_C_2"/>
    <property type="match status" value="1"/>
</dbReference>
<gene>
    <name evidence="6" type="ORF">GCM10023143_05320</name>
</gene>
<dbReference type="InterPro" id="IPR049382">
    <property type="entry name" value="FGGY_C_2"/>
</dbReference>
<name>A0ABP8FFP5_9BACT</name>
<sequence length="474" mass="53181">MTGQPVIAVYDIGRTHKKFLLFDRQYGVVTESSTKIPDIADEDGYPCEDLAAIREWMQTVLREALQDTRYDIRSISFSAHGASLVHVGAQGQPVTPLYDYMKPLDPQLRDNFYALFNGRETFSSETGSPVLNMLNSGIQLYWLKHTRPEQFEKIRHSLHLPQYGNFLLSGRAHADITSIGCHTGLWDFSHHRYHSWVRDQQVDDRLPAPEAPTVTDNVRFGDKTIPVGIGLHDSSAALLPFVYTAQEPFILLSSGTWNISLHPFFKGRLTADDYTKDCLYYLLDKDQPVAASRVFLGSEYDHQVKKLEAFFQKTKGAYKEVQPDAAALEQALALQGPGTAFYPETMGGTGPFPELQGPAPDLGRMGSFETAYHKLMLDLTWLQKISLKLLSDKSPVNRLYLSGGFLQSELFMELLCSFLPGWQLFIAENKRASALGAALAVHKSWQDGPLPEDVTPLVAFAPRLRADLSSYRPF</sequence>
<evidence type="ECO:0000313" key="7">
    <source>
        <dbReference type="Proteomes" id="UP001501207"/>
    </source>
</evidence>
<comment type="caution">
    <text evidence="6">The sequence shown here is derived from an EMBL/GenBank/DDBJ whole genome shotgun (WGS) entry which is preliminary data.</text>
</comment>
<feature type="domain" description="Carbohydrate kinase FGGY C-terminal" evidence="5">
    <location>
        <begin position="246"/>
        <end position="443"/>
    </location>
</feature>